<sequence>METASPRPLRIALTGGPGGGKTTSADLFRREIGDSVVIVPEAATLLFQGGLPRSTLPAAQRHVQSAIFHVQRHLEEEYAMLYPGRILLCDRGTVDGAAYWPGGEQDYYDTLNTTREAELARYDAAIFFETAAVGGDSIEGGNPIRNETLDRAIALDARLRACWAPHPAFRLIHHHHSFFQKIGLGLKTLQEMVEELSQTQASSSNAGGLTRM</sequence>
<dbReference type="AlphaFoldDB" id="A0A1T4WJM3"/>
<dbReference type="Gene3D" id="3.40.50.300">
    <property type="entry name" value="P-loop containing nucleotide triphosphate hydrolases"/>
    <property type="match status" value="1"/>
</dbReference>
<proteinExistence type="predicted"/>
<evidence type="ECO:0000313" key="4">
    <source>
        <dbReference type="Proteomes" id="UP000190774"/>
    </source>
</evidence>
<dbReference type="RefSeq" id="WP_078811729.1">
    <property type="nucleotide sequence ID" value="NZ_FUYE01000001.1"/>
</dbReference>
<dbReference type="EMBL" id="FUYE01000001">
    <property type="protein sequence ID" value="SKA77522.1"/>
    <property type="molecule type" value="Genomic_DNA"/>
</dbReference>
<dbReference type="GO" id="GO:0005525">
    <property type="term" value="F:GTP binding"/>
    <property type="evidence" value="ECO:0007669"/>
    <property type="project" value="TreeGrafter"/>
</dbReference>
<dbReference type="InterPro" id="IPR038727">
    <property type="entry name" value="NadR/Ttd14_AAA_dom"/>
</dbReference>
<dbReference type="InterPro" id="IPR053227">
    <property type="entry name" value="TRPL-trafficking_regulator"/>
</dbReference>
<name>A0A1T4WJM3_9BACT</name>
<reference evidence="4" key="1">
    <citation type="submission" date="2017-02" db="EMBL/GenBank/DDBJ databases">
        <authorList>
            <person name="Varghese N."/>
            <person name="Submissions S."/>
        </authorList>
    </citation>
    <scope>NUCLEOTIDE SEQUENCE [LARGE SCALE GENOMIC DNA]</scope>
    <source>
        <strain evidence="4">ATCC 700200</strain>
    </source>
</reference>
<evidence type="ECO:0000259" key="2">
    <source>
        <dbReference type="Pfam" id="PF13521"/>
    </source>
</evidence>
<dbReference type="PANTHER" id="PTHR34932:SF1">
    <property type="entry name" value="TRPL TRANSLOCATION DEFECT PROTEIN 14"/>
    <property type="match status" value="1"/>
</dbReference>
<dbReference type="OrthoDB" id="5638848at2"/>
<accession>A0A1T4WJM3</accession>
<dbReference type="Pfam" id="PF13521">
    <property type="entry name" value="AAA_28"/>
    <property type="match status" value="1"/>
</dbReference>
<dbReference type="Proteomes" id="UP000190774">
    <property type="component" value="Unassembled WGS sequence"/>
</dbReference>
<dbReference type="PANTHER" id="PTHR34932">
    <property type="entry name" value="TRPL TRANSLOCATION DEFECT PROTEIN 14"/>
    <property type="match status" value="1"/>
</dbReference>
<dbReference type="GO" id="GO:0035091">
    <property type="term" value="F:phosphatidylinositol binding"/>
    <property type="evidence" value="ECO:0007669"/>
    <property type="project" value="TreeGrafter"/>
</dbReference>
<protein>
    <submittedName>
        <fullName evidence="3">AAA domain-containing protein</fullName>
    </submittedName>
</protein>
<organism evidence="3 4">
    <name type="scientific">Prosthecobacter debontii</name>
    <dbReference type="NCBI Taxonomy" id="48467"/>
    <lineage>
        <taxon>Bacteria</taxon>
        <taxon>Pseudomonadati</taxon>
        <taxon>Verrucomicrobiota</taxon>
        <taxon>Verrucomicrobiia</taxon>
        <taxon>Verrucomicrobiales</taxon>
        <taxon>Verrucomicrobiaceae</taxon>
        <taxon>Prosthecobacter</taxon>
    </lineage>
</organism>
<dbReference type="GO" id="GO:0070300">
    <property type="term" value="F:phosphatidic acid binding"/>
    <property type="evidence" value="ECO:0007669"/>
    <property type="project" value="TreeGrafter"/>
</dbReference>
<gene>
    <name evidence="3" type="ORF">SAMN02745166_00390</name>
</gene>
<dbReference type="SUPFAM" id="SSF52540">
    <property type="entry name" value="P-loop containing nucleoside triphosphate hydrolases"/>
    <property type="match status" value="1"/>
</dbReference>
<evidence type="ECO:0000313" key="3">
    <source>
        <dbReference type="EMBL" id="SKA77522.1"/>
    </source>
</evidence>
<keyword evidence="4" id="KW-1185">Reference proteome</keyword>
<feature type="region of interest" description="Disordered" evidence="1">
    <location>
        <begin position="1"/>
        <end position="22"/>
    </location>
</feature>
<feature type="domain" description="NadR/Ttd14 AAA" evidence="2">
    <location>
        <begin position="10"/>
        <end position="167"/>
    </location>
</feature>
<evidence type="ECO:0000256" key="1">
    <source>
        <dbReference type="SAM" id="MobiDB-lite"/>
    </source>
</evidence>
<dbReference type="InterPro" id="IPR027417">
    <property type="entry name" value="P-loop_NTPase"/>
</dbReference>